<dbReference type="VEuPathDB" id="FungiDB:BD410DRAFT_826324"/>
<comment type="subunit">
    <text evidence="11">Component of the mitochondrial contact site and cristae organizing system (MICOS) complex.</text>
</comment>
<feature type="transmembrane region" description="Helical" evidence="11">
    <location>
        <begin position="53"/>
        <end position="73"/>
    </location>
</feature>
<evidence type="ECO:0000256" key="7">
    <source>
        <dbReference type="ARBA" id="ARBA00023054"/>
    </source>
</evidence>
<dbReference type="STRING" id="50990.A0A4Y7QE69"/>
<evidence type="ECO:0000313" key="13">
    <source>
        <dbReference type="EMBL" id="TDL25695.1"/>
    </source>
</evidence>
<protein>
    <recommendedName>
        <fullName evidence="3 11">MICOS complex subunit MIC60</fullName>
    </recommendedName>
    <alternativeName>
        <fullName evidence="11">Mitofilin</fullName>
    </alternativeName>
</protein>
<dbReference type="EMBL" id="ML170163">
    <property type="protein sequence ID" value="TDL25695.1"/>
    <property type="molecule type" value="Genomic_DNA"/>
</dbReference>
<dbReference type="AlphaFoldDB" id="A0A4Y7QE69"/>
<dbReference type="GO" id="GO:0042407">
    <property type="term" value="P:cristae formation"/>
    <property type="evidence" value="ECO:0007669"/>
    <property type="project" value="TreeGrafter"/>
</dbReference>
<proteinExistence type="inferred from homology"/>
<evidence type="ECO:0000256" key="3">
    <source>
        <dbReference type="ARBA" id="ARBA00018116"/>
    </source>
</evidence>
<dbReference type="PANTHER" id="PTHR15415:SF7">
    <property type="entry name" value="MICOS COMPLEX SUBUNIT MIC60"/>
    <property type="match status" value="1"/>
</dbReference>
<evidence type="ECO:0000256" key="9">
    <source>
        <dbReference type="ARBA" id="ARBA00023136"/>
    </source>
</evidence>
<evidence type="ECO:0000256" key="12">
    <source>
        <dbReference type="SAM" id="MobiDB-lite"/>
    </source>
</evidence>
<reference evidence="13 14" key="1">
    <citation type="submission" date="2018-06" db="EMBL/GenBank/DDBJ databases">
        <title>A transcriptomic atlas of mushroom development highlights an independent origin of complex multicellularity.</title>
        <authorList>
            <consortium name="DOE Joint Genome Institute"/>
            <person name="Krizsan K."/>
            <person name="Almasi E."/>
            <person name="Merenyi Z."/>
            <person name="Sahu N."/>
            <person name="Viragh M."/>
            <person name="Koszo T."/>
            <person name="Mondo S."/>
            <person name="Kiss B."/>
            <person name="Balint B."/>
            <person name="Kues U."/>
            <person name="Barry K."/>
            <person name="Hegedus J.C."/>
            <person name="Henrissat B."/>
            <person name="Johnson J."/>
            <person name="Lipzen A."/>
            <person name="Ohm R."/>
            <person name="Nagy I."/>
            <person name="Pangilinan J."/>
            <person name="Yan J."/>
            <person name="Xiong Y."/>
            <person name="Grigoriev I.V."/>
            <person name="Hibbett D.S."/>
            <person name="Nagy L.G."/>
        </authorList>
    </citation>
    <scope>NUCLEOTIDE SEQUENCE [LARGE SCALE GENOMIC DNA]</scope>
    <source>
        <strain evidence="13 14">SZMC22713</strain>
    </source>
</reference>
<feature type="compositionally biased region" description="Basic and acidic residues" evidence="12">
    <location>
        <begin position="270"/>
        <end position="282"/>
    </location>
</feature>
<dbReference type="PANTHER" id="PTHR15415">
    <property type="entry name" value="MITOFILIN"/>
    <property type="match status" value="1"/>
</dbReference>
<evidence type="ECO:0000256" key="8">
    <source>
        <dbReference type="ARBA" id="ARBA00023128"/>
    </source>
</evidence>
<keyword evidence="14" id="KW-1185">Reference proteome</keyword>
<dbReference type="GO" id="GO:0061617">
    <property type="term" value="C:MICOS complex"/>
    <property type="evidence" value="ECO:0007669"/>
    <property type="project" value="TreeGrafter"/>
</dbReference>
<name>A0A4Y7QE69_9AGAM</name>
<feature type="compositionally biased region" description="Polar residues" evidence="12">
    <location>
        <begin position="254"/>
        <end position="269"/>
    </location>
</feature>
<keyword evidence="4 11" id="KW-0812">Transmembrane</keyword>
<evidence type="ECO:0000256" key="5">
    <source>
        <dbReference type="ARBA" id="ARBA00022792"/>
    </source>
</evidence>
<evidence type="ECO:0000256" key="1">
    <source>
        <dbReference type="ARBA" id="ARBA00004434"/>
    </source>
</evidence>
<dbReference type="Proteomes" id="UP000294933">
    <property type="component" value="Unassembled WGS sequence"/>
</dbReference>
<accession>A0A4Y7QE69</accession>
<keyword evidence="5 11" id="KW-0999">Mitochondrion inner membrane</keyword>
<keyword evidence="6 11" id="KW-1133">Transmembrane helix</keyword>
<keyword evidence="9 11" id="KW-0472">Membrane</keyword>
<dbReference type="InterPro" id="IPR019133">
    <property type="entry name" value="MIC60"/>
</dbReference>
<evidence type="ECO:0000256" key="6">
    <source>
        <dbReference type="ARBA" id="ARBA00022989"/>
    </source>
</evidence>
<evidence type="ECO:0000256" key="10">
    <source>
        <dbReference type="ARBA" id="ARBA00025571"/>
    </source>
</evidence>
<comment type="function">
    <text evidence="10">Component of the MICOS complex, a large protein complex of the mitochondrial inner membrane that plays crucial roles in the maintenance of crista junctions, inner membrane architecture, and formation of contact sites to the outer membrane. Plays a role in keeping cristae membranes connected to the inner boundary membrane. Also promotes protein import via the mitochondrial intermembrane space assembly (MIA) pathway.</text>
</comment>
<dbReference type="OrthoDB" id="10261039at2759"/>
<dbReference type="Pfam" id="PF09731">
    <property type="entry name" value="Mitofilin"/>
    <property type="match status" value="1"/>
</dbReference>
<keyword evidence="7" id="KW-0175">Coiled coil</keyword>
<evidence type="ECO:0000256" key="11">
    <source>
        <dbReference type="RuleBase" id="RU363000"/>
    </source>
</evidence>
<feature type="region of interest" description="Disordered" evidence="12">
    <location>
        <begin position="253"/>
        <end position="291"/>
    </location>
</feature>
<evidence type="ECO:0000256" key="2">
    <source>
        <dbReference type="ARBA" id="ARBA00010877"/>
    </source>
</evidence>
<keyword evidence="8 11" id="KW-0496">Mitochondrion</keyword>
<comment type="subcellular location">
    <subcellularLocation>
        <location evidence="1 11">Mitochondrion inner membrane</location>
        <topology evidence="1 11">Single-pass membrane protein</topology>
    </subcellularLocation>
</comment>
<comment type="similarity">
    <text evidence="2 11">Belongs to the MICOS complex subunit Mic60 family.</text>
</comment>
<gene>
    <name evidence="13" type="ORF">BD410DRAFT_826324</name>
</gene>
<evidence type="ECO:0000256" key="4">
    <source>
        <dbReference type="ARBA" id="ARBA00022692"/>
    </source>
</evidence>
<evidence type="ECO:0000313" key="14">
    <source>
        <dbReference type="Proteomes" id="UP000294933"/>
    </source>
</evidence>
<organism evidence="13 14">
    <name type="scientific">Rickenella mellea</name>
    <dbReference type="NCBI Taxonomy" id="50990"/>
    <lineage>
        <taxon>Eukaryota</taxon>
        <taxon>Fungi</taxon>
        <taxon>Dikarya</taxon>
        <taxon>Basidiomycota</taxon>
        <taxon>Agaricomycotina</taxon>
        <taxon>Agaricomycetes</taxon>
        <taxon>Hymenochaetales</taxon>
        <taxon>Rickenellaceae</taxon>
        <taxon>Rickenella</taxon>
    </lineage>
</organism>
<sequence>MYRALPVSRRVVHPANNLATCGRVLALRRFASESTPTESTPLPKKKRHLFRRIILYTTGLVGVFYAGSAVVAVNNDRYRDVFSESVPLGEDFIEYIEDRGWDAYLRTGLFSSAKESAQKTQKTISKSLGSASASASNALDRGLHAKDAVVGTVADAKEKTKSVVDRIVRTTEKKTPEVVDSGRAAVTAATGKAKASGKVIKERVHDASETIKEKVEEVGSDPRRAGIIFSDGVEELVLQVEAALAGKAIEGTGERNTQTVTSGSHQDATISREDRDKNEHKGNNVYPVDLPIGFEPPPGYTRPKSVPPSAVAQSSAAVETKPEPLPLVAPAVAELTSSEPILAQLASTIDQLASFLNNNPSATGKARGVLDTAKSDVMRLAEHIEAVKLEERDKLEAKLNEQVHEYTIKLLELEMEAQDKLDGQEQEFKEFFEQERRKFVQAYRQKLDNELRAQSEIINERLKEEVVAQGIEMQRRWIRDVKIRVEQERGGRLAKLDELAANLKRLERVALDNSAYLDENLRLHSLWSALRALNTAVDAPERRPFRDELRVLRHVAAARTDPVITSVLDALDSTDVPDIGIEPLPALSTWFSVGVLPQVTRVALVPEQDAGLLSHVASYLISTVRFQRHGLVEGDDVLSVLARAEHYMNEKDLDSATRELNQLNGTSKILLNDWLAAARQRLEVLQALEVIQAQATLASLLVV</sequence>